<dbReference type="Pfam" id="PF03466">
    <property type="entry name" value="LysR_substrate"/>
    <property type="match status" value="1"/>
</dbReference>
<dbReference type="InterPro" id="IPR005119">
    <property type="entry name" value="LysR_subst-bd"/>
</dbReference>
<dbReference type="AlphaFoldDB" id="C0BZQ3"/>
<dbReference type="InterPro" id="IPR000847">
    <property type="entry name" value="LysR_HTH_N"/>
</dbReference>
<dbReference type="PANTHER" id="PTHR30126">
    <property type="entry name" value="HTH-TYPE TRANSCRIPTIONAL REGULATOR"/>
    <property type="match status" value="1"/>
</dbReference>
<name>C0BZQ3_9FIRM</name>
<dbReference type="PANTHER" id="PTHR30126:SF96">
    <property type="entry name" value="TRANSCRIPTIONAL REGULATORY PROTEIN, LYSR FAMILY"/>
    <property type="match status" value="1"/>
</dbReference>
<dbReference type="Gene3D" id="1.10.10.10">
    <property type="entry name" value="Winged helix-like DNA-binding domain superfamily/Winged helix DNA-binding domain"/>
    <property type="match status" value="1"/>
</dbReference>
<keyword evidence="7" id="KW-1185">Reference proteome</keyword>
<dbReference type="RefSeq" id="WP_006442630.1">
    <property type="nucleotide sequence ID" value="NZ_CP036524.1"/>
</dbReference>
<dbReference type="Proteomes" id="UP000004893">
    <property type="component" value="Unassembled WGS sequence"/>
</dbReference>
<dbReference type="PRINTS" id="PR00039">
    <property type="entry name" value="HTHLYSR"/>
</dbReference>
<proteinExistence type="inferred from homology"/>
<dbReference type="EMBL" id="ABYI02000019">
    <property type="protein sequence ID" value="EEG74631.1"/>
    <property type="molecule type" value="Genomic_DNA"/>
</dbReference>
<dbReference type="SUPFAM" id="SSF53850">
    <property type="entry name" value="Periplasmic binding protein-like II"/>
    <property type="match status" value="1"/>
</dbReference>
<gene>
    <name evidence="6" type="ORF">CLOHYLEM_05295</name>
</gene>
<organism evidence="6 7">
    <name type="scientific">[Clostridium] hylemonae DSM 15053</name>
    <dbReference type="NCBI Taxonomy" id="553973"/>
    <lineage>
        <taxon>Bacteria</taxon>
        <taxon>Bacillati</taxon>
        <taxon>Bacillota</taxon>
        <taxon>Clostridia</taxon>
        <taxon>Lachnospirales</taxon>
        <taxon>Lachnospiraceae</taxon>
    </lineage>
</organism>
<comment type="caution">
    <text evidence="6">The sequence shown here is derived from an EMBL/GenBank/DDBJ whole genome shotgun (WGS) entry which is preliminary data.</text>
</comment>
<dbReference type="Gene3D" id="3.40.190.290">
    <property type="match status" value="1"/>
</dbReference>
<evidence type="ECO:0000256" key="4">
    <source>
        <dbReference type="ARBA" id="ARBA00023163"/>
    </source>
</evidence>
<comment type="similarity">
    <text evidence="1">Belongs to the LysR transcriptional regulatory family.</text>
</comment>
<dbReference type="eggNOG" id="COG0583">
    <property type="taxonomic scope" value="Bacteria"/>
</dbReference>
<dbReference type="GO" id="GO:0003677">
    <property type="term" value="F:DNA binding"/>
    <property type="evidence" value="ECO:0007669"/>
    <property type="project" value="UniProtKB-KW"/>
</dbReference>
<keyword evidence="2" id="KW-0805">Transcription regulation</keyword>
<evidence type="ECO:0000256" key="1">
    <source>
        <dbReference type="ARBA" id="ARBA00009437"/>
    </source>
</evidence>
<dbReference type="PROSITE" id="PS50931">
    <property type="entry name" value="HTH_LYSR"/>
    <property type="match status" value="1"/>
</dbReference>
<reference evidence="6" key="1">
    <citation type="submission" date="2009-02" db="EMBL/GenBank/DDBJ databases">
        <authorList>
            <person name="Fulton L."/>
            <person name="Clifton S."/>
            <person name="Fulton B."/>
            <person name="Xu J."/>
            <person name="Minx P."/>
            <person name="Pepin K.H."/>
            <person name="Johnson M."/>
            <person name="Bhonagiri V."/>
            <person name="Nash W.E."/>
            <person name="Mardis E.R."/>
            <person name="Wilson R.K."/>
        </authorList>
    </citation>
    <scope>NUCLEOTIDE SEQUENCE [LARGE SCALE GENOMIC DNA]</scope>
    <source>
        <strain evidence="6">DSM 15053</strain>
    </source>
</reference>
<evidence type="ECO:0000313" key="6">
    <source>
        <dbReference type="EMBL" id="EEG74631.1"/>
    </source>
</evidence>
<dbReference type="GO" id="GO:0003700">
    <property type="term" value="F:DNA-binding transcription factor activity"/>
    <property type="evidence" value="ECO:0007669"/>
    <property type="project" value="InterPro"/>
</dbReference>
<dbReference type="CDD" id="cd05466">
    <property type="entry name" value="PBP2_LTTR_substrate"/>
    <property type="match status" value="1"/>
</dbReference>
<evidence type="ECO:0000256" key="3">
    <source>
        <dbReference type="ARBA" id="ARBA00023125"/>
    </source>
</evidence>
<reference evidence="6" key="2">
    <citation type="submission" date="2013-06" db="EMBL/GenBank/DDBJ databases">
        <title>Draft genome sequence of Clostridium hylemonae (DSM 15053).</title>
        <authorList>
            <person name="Sudarsanam P."/>
            <person name="Ley R."/>
            <person name="Guruge J."/>
            <person name="Turnbaugh P.J."/>
            <person name="Mahowald M."/>
            <person name="Liep D."/>
            <person name="Gordon J."/>
        </authorList>
    </citation>
    <scope>NUCLEOTIDE SEQUENCE</scope>
    <source>
        <strain evidence="6">DSM 15053</strain>
    </source>
</reference>
<evidence type="ECO:0000256" key="2">
    <source>
        <dbReference type="ARBA" id="ARBA00023015"/>
    </source>
</evidence>
<dbReference type="OrthoDB" id="9803735at2"/>
<evidence type="ECO:0000259" key="5">
    <source>
        <dbReference type="PROSITE" id="PS50931"/>
    </source>
</evidence>
<dbReference type="STRING" id="553973.CLOHYLEM_05295"/>
<keyword evidence="3" id="KW-0238">DNA-binding</keyword>
<feature type="domain" description="HTH lysR-type" evidence="5">
    <location>
        <begin position="1"/>
        <end position="57"/>
    </location>
</feature>
<keyword evidence="4" id="KW-0804">Transcription</keyword>
<dbReference type="InterPro" id="IPR036388">
    <property type="entry name" value="WH-like_DNA-bd_sf"/>
</dbReference>
<accession>C0BZQ3</accession>
<dbReference type="InterPro" id="IPR036390">
    <property type="entry name" value="WH_DNA-bd_sf"/>
</dbReference>
<protein>
    <submittedName>
        <fullName evidence="6">LysR substrate binding domain protein</fullName>
    </submittedName>
</protein>
<dbReference type="HOGENOM" id="CLU_039613_6_2_9"/>
<sequence length="319" mass="36532">MFNSMNYIYEVYKERSFSKAAANLYISQPSLSAAVKKVEEKIGAPIFDRSVSPIKLTECGRHYIKAVEEIMDIQNQFENYMTNINELKTGQIAIGGSNLFASYILPPIITRFTKKYPLVKVHLIEANTPQLIDQLFHGALDLVIDNSSFPDTIYQHHLYTKETLLLAVPRSFPSNQEASSFQLTIEDILADRHLIEDTPCVPLSLFEHEPFVFLRSGNDTRSRADKICQSQSFLPNIVLKLDQQVTAFNVCCYGMGVTFVSDSLLKHMPDKRDCYYYKVDDSHTGRSICFYHKQTKYVTRAMEEFLKTAREQSMGETQL</sequence>
<dbReference type="SUPFAM" id="SSF46785">
    <property type="entry name" value="Winged helix' DNA-binding domain"/>
    <property type="match status" value="1"/>
</dbReference>
<dbReference type="Pfam" id="PF00126">
    <property type="entry name" value="HTH_1"/>
    <property type="match status" value="1"/>
</dbReference>
<evidence type="ECO:0000313" key="7">
    <source>
        <dbReference type="Proteomes" id="UP000004893"/>
    </source>
</evidence>